<dbReference type="EC" id="5.1.3.13" evidence="1"/>
<gene>
    <name evidence="2" type="primary">rfbC</name>
    <name evidence="2" type="ORF">NV381_27935</name>
</gene>
<dbReference type="SUPFAM" id="SSF51182">
    <property type="entry name" value="RmlC-like cupins"/>
    <property type="match status" value="1"/>
</dbReference>
<comment type="catalytic activity">
    <reaction evidence="1">
        <text>dTDP-4-dehydro-6-deoxy-alpha-D-glucose = dTDP-4-dehydro-beta-L-rhamnose</text>
        <dbReference type="Rhea" id="RHEA:16969"/>
        <dbReference type="ChEBI" id="CHEBI:57649"/>
        <dbReference type="ChEBI" id="CHEBI:62830"/>
        <dbReference type="EC" id="5.1.3.13"/>
    </reaction>
</comment>
<dbReference type="EMBL" id="JANQBD010000024">
    <property type="protein sequence ID" value="MCR8635036.1"/>
    <property type="molecule type" value="Genomic_DNA"/>
</dbReference>
<organism evidence="2 3">
    <name type="scientific">Paenibacillus radicis</name>
    <name type="common">ex Xue et al. 2023</name>
    <dbReference type="NCBI Taxonomy" id="2972489"/>
    <lineage>
        <taxon>Bacteria</taxon>
        <taxon>Bacillati</taxon>
        <taxon>Bacillota</taxon>
        <taxon>Bacilli</taxon>
        <taxon>Bacillales</taxon>
        <taxon>Paenibacillaceae</taxon>
        <taxon>Paenibacillus</taxon>
    </lineage>
</organism>
<comment type="caution">
    <text evidence="2">The sequence shown here is derived from an EMBL/GenBank/DDBJ whole genome shotgun (WGS) entry which is preliminary data.</text>
</comment>
<dbReference type="InterPro" id="IPR014710">
    <property type="entry name" value="RmlC-like_jellyroll"/>
</dbReference>
<comment type="function">
    <text evidence="1">Catalyzes the epimerization of the C3' and C5'positions of dTDP-6-deoxy-D-xylo-4-hexulose, forming dTDP-6-deoxy-L-lyxo-4-hexulose.</text>
</comment>
<dbReference type="InterPro" id="IPR000888">
    <property type="entry name" value="RmlC-like"/>
</dbReference>
<dbReference type="Gene3D" id="2.60.120.10">
    <property type="entry name" value="Jelly Rolls"/>
    <property type="match status" value="1"/>
</dbReference>
<sequence length="180" mass="20730">MKFTETSIAGAYVIDIEPSNDERGFFARSWCVDEYAQYGLNTNVVQCGISYNWYKGTIRGLHYQEAPFTEAKTIRCTKGAVYDVILDIRPQSTTYKQWLGIRLTAANRSMLYVPEGVAHGFQTLEDDTELTYLLSQRYEPASARGVRWNDPAFCIQWLPMEALIISDRDQQFELWREGAE</sequence>
<dbReference type="PANTHER" id="PTHR21047:SF2">
    <property type="entry name" value="THYMIDINE DIPHOSPHO-4-KETO-RHAMNOSE 3,5-EPIMERASE"/>
    <property type="match status" value="1"/>
</dbReference>
<comment type="similarity">
    <text evidence="1">Belongs to the dTDP-4-dehydrorhamnose 3,5-epimerase family.</text>
</comment>
<dbReference type="CDD" id="cd00438">
    <property type="entry name" value="cupin_RmlC"/>
    <property type="match status" value="1"/>
</dbReference>
<dbReference type="InterPro" id="IPR011051">
    <property type="entry name" value="RmlC_Cupin_sf"/>
</dbReference>
<reference evidence="2 3" key="1">
    <citation type="submission" date="2022-08" db="EMBL/GenBank/DDBJ databases">
        <title>Paenibacillus endoradicis sp. nov., Paenibacillus radicibacter sp. nov and Paenibacillus pararadicis sp. nov., three cold-adapted plant growth-promoting bacteria isolated from root of Larix gmelinii in Great Khingan.</title>
        <authorList>
            <person name="Xue H."/>
        </authorList>
    </citation>
    <scope>NUCLEOTIDE SEQUENCE [LARGE SCALE GENOMIC DNA]</scope>
    <source>
        <strain evidence="2 3">N5-1-1-5</strain>
    </source>
</reference>
<dbReference type="PANTHER" id="PTHR21047">
    <property type="entry name" value="DTDP-6-DEOXY-D-GLUCOSE-3,5 EPIMERASE"/>
    <property type="match status" value="1"/>
</dbReference>
<protein>
    <recommendedName>
        <fullName evidence="1">dTDP-4-dehydrorhamnose 3,5-epimerase</fullName>
        <ecNumber evidence="1">5.1.3.13</ecNumber>
    </recommendedName>
    <alternativeName>
        <fullName evidence="1">Thymidine diphospho-4-keto-rhamnose 3,5-epimerase</fullName>
    </alternativeName>
</protein>
<dbReference type="GO" id="GO:0008830">
    <property type="term" value="F:dTDP-4-dehydrorhamnose 3,5-epimerase activity"/>
    <property type="evidence" value="ECO:0007669"/>
    <property type="project" value="UniProtKB-EC"/>
</dbReference>
<accession>A0ABT1YPC3</accession>
<comment type="subunit">
    <text evidence="1">Homodimer.</text>
</comment>
<dbReference type="RefSeq" id="WP_258216585.1">
    <property type="nucleotide sequence ID" value="NZ_JANQBD010000024.1"/>
</dbReference>
<evidence type="ECO:0000313" key="2">
    <source>
        <dbReference type="EMBL" id="MCR8635036.1"/>
    </source>
</evidence>
<proteinExistence type="inferred from homology"/>
<keyword evidence="1 2" id="KW-0413">Isomerase</keyword>
<keyword evidence="3" id="KW-1185">Reference proteome</keyword>
<comment type="pathway">
    <text evidence="1">Carbohydrate biosynthesis; dTDP-L-rhamnose biosynthesis.</text>
</comment>
<dbReference type="Pfam" id="PF00908">
    <property type="entry name" value="dTDP_sugar_isom"/>
    <property type="match status" value="1"/>
</dbReference>
<evidence type="ECO:0000313" key="3">
    <source>
        <dbReference type="Proteomes" id="UP001300012"/>
    </source>
</evidence>
<dbReference type="Proteomes" id="UP001300012">
    <property type="component" value="Unassembled WGS sequence"/>
</dbReference>
<dbReference type="NCBIfam" id="TIGR01221">
    <property type="entry name" value="rmlC"/>
    <property type="match status" value="1"/>
</dbReference>
<evidence type="ECO:0000256" key="1">
    <source>
        <dbReference type="RuleBase" id="RU364069"/>
    </source>
</evidence>
<name>A0ABT1YPC3_9BACL</name>